<dbReference type="PANTHER" id="PTHR23514">
    <property type="entry name" value="BYPASS OF STOP CODON PROTEIN 6"/>
    <property type="match status" value="1"/>
</dbReference>
<feature type="transmembrane region" description="Helical" evidence="5">
    <location>
        <begin position="143"/>
        <end position="162"/>
    </location>
</feature>
<evidence type="ECO:0000256" key="1">
    <source>
        <dbReference type="ARBA" id="ARBA00004651"/>
    </source>
</evidence>
<dbReference type="InterPro" id="IPR051788">
    <property type="entry name" value="MFS_Transporter"/>
</dbReference>
<dbReference type="InterPro" id="IPR011701">
    <property type="entry name" value="MFS"/>
</dbReference>
<dbReference type="Proteomes" id="UP000199183">
    <property type="component" value="Unassembled WGS sequence"/>
</dbReference>
<dbReference type="STRING" id="640635.SAMN04489806_0919"/>
<protein>
    <submittedName>
        <fullName evidence="7">Fucose permease</fullName>
    </submittedName>
</protein>
<evidence type="ECO:0000259" key="6">
    <source>
        <dbReference type="PROSITE" id="PS50850"/>
    </source>
</evidence>
<feature type="transmembrane region" description="Helical" evidence="5">
    <location>
        <begin position="109"/>
        <end position="131"/>
    </location>
</feature>
<dbReference type="InterPro" id="IPR036259">
    <property type="entry name" value="MFS_trans_sf"/>
</dbReference>
<dbReference type="RefSeq" id="WP_091180495.1">
    <property type="nucleotide sequence ID" value="NZ_FNRY01000001.1"/>
</dbReference>
<dbReference type="EMBL" id="FNRY01000001">
    <property type="protein sequence ID" value="SEB51102.1"/>
    <property type="molecule type" value="Genomic_DNA"/>
</dbReference>
<dbReference type="Pfam" id="PF07690">
    <property type="entry name" value="MFS_1"/>
    <property type="match status" value="1"/>
</dbReference>
<dbReference type="GO" id="GO:0022857">
    <property type="term" value="F:transmembrane transporter activity"/>
    <property type="evidence" value="ECO:0007669"/>
    <property type="project" value="InterPro"/>
</dbReference>
<dbReference type="PANTHER" id="PTHR23514:SF13">
    <property type="entry name" value="INNER MEMBRANE PROTEIN YBJJ"/>
    <property type="match status" value="1"/>
</dbReference>
<proteinExistence type="predicted"/>
<evidence type="ECO:0000313" key="7">
    <source>
        <dbReference type="EMBL" id="SEB51102.1"/>
    </source>
</evidence>
<keyword evidence="4 5" id="KW-0472">Membrane</keyword>
<sequence length="404" mass="41538">MTHTIARGQLIAWRNAIFVVFTLSGLSVATWAARVPTIKANLDITTGAVGLLVMCMSVCSVIGLILSPIMLARFGARRSMVTSLSFVAAGLTLIGLGAAVFYTPALVGIGLGLFGFGNGSVDVTMNVEAAASEKALGKTIMPLMHACFSGGTVVGAGIAALAELLDVPLIWHALGMAVLIVAAAVAAVRYVPVREELEDEAASHENWRSRLRANLAVWKDLRLLAIGVIILGMAFAEGSANDWVALAVVDGHSLTESTGATVLAVFLTAMTAGRVVGGPFLDRFGRVPVLVACSVSAVLGLFLFIIAPGLPMLIVGAILWGLGASLGFPVGMSAAADAPRNAAARVSAVAIIGYCAFLVGPPLIGLLADHISLLNALFVVLALIAFAGIASPAARERAKQHAVN</sequence>
<gene>
    <name evidence="7" type="ORF">SAMN04489806_0919</name>
</gene>
<evidence type="ECO:0000256" key="2">
    <source>
        <dbReference type="ARBA" id="ARBA00022692"/>
    </source>
</evidence>
<comment type="subcellular location">
    <subcellularLocation>
        <location evidence="1">Cell membrane</location>
        <topology evidence="1">Multi-pass membrane protein</topology>
    </subcellularLocation>
</comment>
<dbReference type="SUPFAM" id="SSF103473">
    <property type="entry name" value="MFS general substrate transporter"/>
    <property type="match status" value="1"/>
</dbReference>
<evidence type="ECO:0000256" key="3">
    <source>
        <dbReference type="ARBA" id="ARBA00022989"/>
    </source>
</evidence>
<dbReference type="AlphaFoldDB" id="A0A1H4JZQ6"/>
<keyword evidence="2 5" id="KW-0812">Transmembrane</keyword>
<feature type="transmembrane region" description="Helical" evidence="5">
    <location>
        <begin position="260"/>
        <end position="277"/>
    </location>
</feature>
<keyword evidence="3 5" id="KW-1133">Transmembrane helix</keyword>
<feature type="transmembrane region" description="Helical" evidence="5">
    <location>
        <begin position="289"/>
        <end position="307"/>
    </location>
</feature>
<dbReference type="InterPro" id="IPR020846">
    <property type="entry name" value="MFS_dom"/>
</dbReference>
<feature type="transmembrane region" description="Helical" evidence="5">
    <location>
        <begin position="342"/>
        <end position="364"/>
    </location>
</feature>
<keyword evidence="8" id="KW-1185">Reference proteome</keyword>
<accession>A0A1H4JZQ6</accession>
<dbReference type="GO" id="GO:0005886">
    <property type="term" value="C:plasma membrane"/>
    <property type="evidence" value="ECO:0007669"/>
    <property type="project" value="UniProtKB-SubCell"/>
</dbReference>
<reference evidence="7 8" key="1">
    <citation type="submission" date="2016-10" db="EMBL/GenBank/DDBJ databases">
        <authorList>
            <person name="de Groot N.N."/>
        </authorList>
    </citation>
    <scope>NUCLEOTIDE SEQUENCE [LARGE SCALE GENOMIC DNA]</scope>
    <source>
        <strain evidence="7 8">DSM 21799</strain>
    </source>
</reference>
<feature type="domain" description="Major facilitator superfamily (MFS) profile" evidence="6">
    <location>
        <begin position="13"/>
        <end position="399"/>
    </location>
</feature>
<dbReference type="Gene3D" id="1.20.1250.20">
    <property type="entry name" value="MFS general substrate transporter like domains"/>
    <property type="match status" value="2"/>
</dbReference>
<organism evidence="7 8">
    <name type="scientific">Paramicrobacterium humi</name>
    <dbReference type="NCBI Taxonomy" id="640635"/>
    <lineage>
        <taxon>Bacteria</taxon>
        <taxon>Bacillati</taxon>
        <taxon>Actinomycetota</taxon>
        <taxon>Actinomycetes</taxon>
        <taxon>Micrococcales</taxon>
        <taxon>Microbacteriaceae</taxon>
        <taxon>Paramicrobacterium</taxon>
    </lineage>
</organism>
<feature type="transmembrane region" description="Helical" evidence="5">
    <location>
        <begin position="313"/>
        <end position="335"/>
    </location>
</feature>
<evidence type="ECO:0000256" key="5">
    <source>
        <dbReference type="SAM" id="Phobius"/>
    </source>
</evidence>
<feature type="transmembrane region" description="Helical" evidence="5">
    <location>
        <begin position="168"/>
        <end position="188"/>
    </location>
</feature>
<name>A0A1H4JZQ6_9MICO</name>
<feature type="transmembrane region" description="Helical" evidence="5">
    <location>
        <begin position="12"/>
        <end position="32"/>
    </location>
</feature>
<dbReference type="CDD" id="cd17393">
    <property type="entry name" value="MFS_MosC_like"/>
    <property type="match status" value="1"/>
</dbReference>
<feature type="transmembrane region" description="Helical" evidence="5">
    <location>
        <begin position="44"/>
        <end position="72"/>
    </location>
</feature>
<feature type="transmembrane region" description="Helical" evidence="5">
    <location>
        <begin position="221"/>
        <end position="240"/>
    </location>
</feature>
<feature type="transmembrane region" description="Helical" evidence="5">
    <location>
        <begin position="84"/>
        <end position="103"/>
    </location>
</feature>
<feature type="transmembrane region" description="Helical" evidence="5">
    <location>
        <begin position="370"/>
        <end position="390"/>
    </location>
</feature>
<evidence type="ECO:0000313" key="8">
    <source>
        <dbReference type="Proteomes" id="UP000199183"/>
    </source>
</evidence>
<dbReference type="OrthoDB" id="9809599at2"/>
<evidence type="ECO:0000256" key="4">
    <source>
        <dbReference type="ARBA" id="ARBA00023136"/>
    </source>
</evidence>
<dbReference type="PROSITE" id="PS50850">
    <property type="entry name" value="MFS"/>
    <property type="match status" value="1"/>
</dbReference>